<dbReference type="SUPFAM" id="SSF48452">
    <property type="entry name" value="TPR-like"/>
    <property type="match status" value="1"/>
</dbReference>
<proteinExistence type="predicted"/>
<organism evidence="1">
    <name type="scientific">Woronichinia naegeliana WA131</name>
    <dbReference type="NCBI Taxonomy" id="2824559"/>
    <lineage>
        <taxon>Bacteria</taxon>
        <taxon>Bacillati</taxon>
        <taxon>Cyanobacteriota</taxon>
        <taxon>Cyanophyceae</taxon>
        <taxon>Synechococcales</taxon>
        <taxon>Coelosphaeriaceae</taxon>
        <taxon>Woronichinia</taxon>
    </lineage>
</organism>
<evidence type="ECO:0008006" key="2">
    <source>
        <dbReference type="Google" id="ProtNLM"/>
    </source>
</evidence>
<dbReference type="Gene3D" id="1.25.40.10">
    <property type="entry name" value="Tetratricopeptide repeat domain"/>
    <property type="match status" value="1"/>
</dbReference>
<accession>A0A977L395</accession>
<name>A0A977L395_9CYAN</name>
<protein>
    <recommendedName>
        <fullName evidence="2">MalT-like TPR region domain-containing protein</fullName>
    </recommendedName>
</protein>
<gene>
    <name evidence="1" type="ORF">KA717_11800</name>
</gene>
<dbReference type="InterPro" id="IPR011990">
    <property type="entry name" value="TPR-like_helical_dom_sf"/>
</dbReference>
<evidence type="ECO:0000313" key="1">
    <source>
        <dbReference type="EMBL" id="UXE63270.1"/>
    </source>
</evidence>
<dbReference type="KEGG" id="wna:KA717_11800"/>
<dbReference type="Proteomes" id="UP001065613">
    <property type="component" value="Chromosome"/>
</dbReference>
<dbReference type="AlphaFoldDB" id="A0A977L395"/>
<sequence length="275" mass="31637">MIYPARRLASCIIRTKVIGEIEDRALEWALEEIWRAKEWTLLQELSQVIRHNLSNIERSIFKISEILVEQGNVSNTEDLILNLLNRNLQESSKTKCYLLKARYGWWFGDYKETIELTASIISNLNTSEHHLQAHLEKGIAHFFLGEWDIAKFHLKLADNPHTAEPRTLGWARLILGTIDGIRGVNLLEGKQKLESSIRILQQIGDYFGLCVAYGNLGEVTWKSGEPGKAWEQLQQGLQYAFDVGNETNQLENKRNQLHVLMRLEGVDTARFNKLL</sequence>
<reference evidence="1" key="1">
    <citation type="submission" date="2021-04" db="EMBL/GenBank/DDBJ databases">
        <title>Genome sequence of Woronichinia naegeliana from Washington state freshwater lake bloom.</title>
        <authorList>
            <person name="Dreher T.W."/>
        </authorList>
    </citation>
    <scope>NUCLEOTIDE SEQUENCE</scope>
    <source>
        <strain evidence="1">WA131</strain>
    </source>
</reference>
<dbReference type="EMBL" id="CP073041">
    <property type="protein sequence ID" value="UXE63270.1"/>
    <property type="molecule type" value="Genomic_DNA"/>
</dbReference>